<evidence type="ECO:0000313" key="1">
    <source>
        <dbReference type="EMBL" id="OAD81523.1"/>
    </source>
</evidence>
<evidence type="ECO:0008006" key="3">
    <source>
        <dbReference type="Google" id="ProtNLM"/>
    </source>
</evidence>
<proteinExistence type="predicted"/>
<dbReference type="GeneID" id="28991059"/>
<accession>A0A162VBP7</accession>
<sequence length="497" mass="57816">MLRELEILKGPRNQCFEFCMDDFHNMHHNLKKLLSISVHIYPSYNFLPTLDTIPNTAPAFAVTTLNINWDQHSNIMDPGRKLWNPLWLYYFGYKYPNLRSLRLNTRISQTNTLITDKRGPKISLFQSNPNAFKHLETFDLTTDRYFTIFKFPLLRLFRELRFPLRHLILHSTQLSDINASCSIDVNEILESFSETLQSFSVKSFKYIPADQDPTFRLSAYYPVLTNLFINTVKARYSDMDGGQKFYHYHYIERVFFLLRALFSDISNAAQARTQIFQKIITISSFGCSIDLVLALDNLLNRCAALKELDFCGKELLITPSTTAKNSKQQQHGLQILTLRGSVASEVFNYLSLRCRGLKHIALDTLHIKGSICEKTECLLLDMPHTFLKTLNISHLRYDPSYKETNVYYYSFLTLLSQLNDVSLTDEKTKRERNEIDPEHPILTSYHLYDGEVKYMEREYELHNGYGQFRFGKVESVHVIEPSGGDVVGKIWFDPSSF</sequence>
<protein>
    <recommendedName>
        <fullName evidence="3">F-box domain-containing protein</fullName>
    </recommendedName>
</protein>
<dbReference type="Proteomes" id="UP000077315">
    <property type="component" value="Unassembled WGS sequence"/>
</dbReference>
<dbReference type="InParanoid" id="A0A162VBP7"/>
<keyword evidence="2" id="KW-1185">Reference proteome</keyword>
<dbReference type="AlphaFoldDB" id="A0A162VBP7"/>
<organism evidence="1 2">
    <name type="scientific">Phycomyces blakesleeanus (strain ATCC 8743b / DSM 1359 / FGSC 10004 / NBRC 33097 / NRRL 1555)</name>
    <dbReference type="NCBI Taxonomy" id="763407"/>
    <lineage>
        <taxon>Eukaryota</taxon>
        <taxon>Fungi</taxon>
        <taxon>Fungi incertae sedis</taxon>
        <taxon>Mucoromycota</taxon>
        <taxon>Mucoromycotina</taxon>
        <taxon>Mucoromycetes</taxon>
        <taxon>Mucorales</taxon>
        <taxon>Phycomycetaceae</taxon>
        <taxon>Phycomyces</taxon>
    </lineage>
</organism>
<gene>
    <name evidence="1" type="ORF">PHYBLDRAFT_139065</name>
</gene>
<dbReference type="RefSeq" id="XP_018299563.1">
    <property type="nucleotide sequence ID" value="XM_018430153.1"/>
</dbReference>
<reference evidence="2" key="1">
    <citation type="submission" date="2015-06" db="EMBL/GenBank/DDBJ databases">
        <title>Expansion of signal transduction pathways in fungi by whole-genome duplication.</title>
        <authorList>
            <consortium name="DOE Joint Genome Institute"/>
            <person name="Corrochano L.M."/>
            <person name="Kuo A."/>
            <person name="Marcet-Houben M."/>
            <person name="Polaino S."/>
            <person name="Salamov A."/>
            <person name="Villalobos J.M."/>
            <person name="Alvarez M.I."/>
            <person name="Avalos J."/>
            <person name="Benito E.P."/>
            <person name="Benoit I."/>
            <person name="Burger G."/>
            <person name="Camino L.P."/>
            <person name="Canovas D."/>
            <person name="Cerda-Olmedo E."/>
            <person name="Cheng J.-F."/>
            <person name="Dominguez A."/>
            <person name="Elias M."/>
            <person name="Eslava A.P."/>
            <person name="Glaser F."/>
            <person name="Grimwood J."/>
            <person name="Gutierrez G."/>
            <person name="Heitman J."/>
            <person name="Henrissat B."/>
            <person name="Iturriaga E.A."/>
            <person name="Lang B.F."/>
            <person name="Lavin J.L."/>
            <person name="Lee S."/>
            <person name="Li W."/>
            <person name="Lindquist E."/>
            <person name="Lopez-Garcia S."/>
            <person name="Luque E.M."/>
            <person name="Marcos A.T."/>
            <person name="Martin J."/>
            <person name="McCluskey K."/>
            <person name="Medina H.R."/>
            <person name="Miralles-Duran A."/>
            <person name="Miyazaki A."/>
            <person name="Munoz-Torres E."/>
            <person name="Oguiza J.A."/>
            <person name="Ohm R."/>
            <person name="Olmedo M."/>
            <person name="Orejas M."/>
            <person name="Ortiz-Castellanos L."/>
            <person name="Pisabarro A.G."/>
            <person name="Rodriguez-Romero J."/>
            <person name="Ruiz-Herrera J."/>
            <person name="Ruiz-Vazquez R."/>
            <person name="Sanz C."/>
            <person name="Schackwitz W."/>
            <person name="Schmutz J."/>
            <person name="Shahriari M."/>
            <person name="Shelest E."/>
            <person name="Silva-Franco F."/>
            <person name="Soanes D."/>
            <person name="Syed K."/>
            <person name="Tagua V.G."/>
            <person name="Talbot N.J."/>
            <person name="Thon M."/>
            <person name="De vries R.P."/>
            <person name="Wiebenga A."/>
            <person name="Yadav J.S."/>
            <person name="Braun E.L."/>
            <person name="Baker S."/>
            <person name="Garre V."/>
            <person name="Horwitz B."/>
            <person name="Torres-Martinez S."/>
            <person name="Idnurm A."/>
            <person name="Herrera-Estrella A."/>
            <person name="Gabaldon T."/>
            <person name="Grigoriev I.V."/>
        </authorList>
    </citation>
    <scope>NUCLEOTIDE SEQUENCE [LARGE SCALE GENOMIC DNA]</scope>
    <source>
        <strain evidence="2">NRRL 1555(-)</strain>
    </source>
</reference>
<name>A0A162VBP7_PHYB8</name>
<dbReference type="VEuPathDB" id="FungiDB:PHYBLDRAFT_139065"/>
<dbReference type="EMBL" id="KV440971">
    <property type="protein sequence ID" value="OAD81523.1"/>
    <property type="molecule type" value="Genomic_DNA"/>
</dbReference>
<evidence type="ECO:0000313" key="2">
    <source>
        <dbReference type="Proteomes" id="UP000077315"/>
    </source>
</evidence>